<evidence type="ECO:0000313" key="13">
    <source>
        <dbReference type="EMBL" id="CAH0554977.1"/>
    </source>
</evidence>
<evidence type="ECO:0000256" key="4">
    <source>
        <dbReference type="ARBA" id="ARBA00022989"/>
    </source>
</evidence>
<evidence type="ECO:0000256" key="7">
    <source>
        <dbReference type="ARBA" id="ARBA00023180"/>
    </source>
</evidence>
<protein>
    <recommendedName>
        <fullName evidence="15">MANSC domain-containing protein</fullName>
    </recommendedName>
</protein>
<dbReference type="OrthoDB" id="10037294at2759"/>
<evidence type="ECO:0000256" key="3">
    <source>
        <dbReference type="ARBA" id="ARBA00022729"/>
    </source>
</evidence>
<name>A0A9P0FHF9_BRAAE</name>
<dbReference type="AlphaFoldDB" id="A0A9P0FHF9"/>
<evidence type="ECO:0000256" key="2">
    <source>
        <dbReference type="ARBA" id="ARBA00022692"/>
    </source>
</evidence>
<dbReference type="InterPro" id="IPR011106">
    <property type="entry name" value="MANSC_N"/>
</dbReference>
<dbReference type="InterPro" id="IPR003609">
    <property type="entry name" value="Pan_app"/>
</dbReference>
<dbReference type="Gene3D" id="4.10.400.10">
    <property type="entry name" value="Low-density Lipoprotein Receptor"/>
    <property type="match status" value="1"/>
</dbReference>
<dbReference type="InterPro" id="IPR002172">
    <property type="entry name" value="LDrepeatLR_classA_rpt"/>
</dbReference>
<evidence type="ECO:0000256" key="6">
    <source>
        <dbReference type="ARBA" id="ARBA00023157"/>
    </source>
</evidence>
<reference evidence="13" key="1">
    <citation type="submission" date="2021-12" db="EMBL/GenBank/DDBJ databases">
        <authorList>
            <person name="King R."/>
        </authorList>
    </citation>
    <scope>NUCLEOTIDE SEQUENCE</scope>
</reference>
<evidence type="ECO:0000256" key="1">
    <source>
        <dbReference type="ARBA" id="ARBA00004479"/>
    </source>
</evidence>
<feature type="transmembrane region" description="Helical" evidence="10">
    <location>
        <begin position="598"/>
        <end position="620"/>
    </location>
</feature>
<keyword evidence="2 10" id="KW-0812">Transmembrane</keyword>
<comment type="caution">
    <text evidence="8">Lacks conserved residue(s) required for the propagation of feature annotation.</text>
</comment>
<dbReference type="Proteomes" id="UP001154078">
    <property type="component" value="Chromosome 4"/>
</dbReference>
<keyword evidence="6" id="KW-1015">Disulfide bond</keyword>
<dbReference type="SMART" id="SM00192">
    <property type="entry name" value="LDLa"/>
    <property type="match status" value="1"/>
</dbReference>
<keyword evidence="14" id="KW-1185">Reference proteome</keyword>
<dbReference type="Pfam" id="PF00057">
    <property type="entry name" value="Ldl_recept_a"/>
    <property type="match status" value="1"/>
</dbReference>
<dbReference type="PANTHER" id="PTHR46876:SF1">
    <property type="entry name" value="LOW-DENSITY LIPOPROTEIN RECEPTOR-RELATED PROTEIN 11"/>
    <property type="match status" value="1"/>
</dbReference>
<accession>A0A9P0FHF9</accession>
<feature type="domain" description="Apple" evidence="11">
    <location>
        <begin position="56"/>
        <end position="141"/>
    </location>
</feature>
<keyword evidence="5 10" id="KW-0472">Membrane</keyword>
<dbReference type="PROSITE" id="PS50948">
    <property type="entry name" value="PAN"/>
    <property type="match status" value="1"/>
</dbReference>
<dbReference type="InterPro" id="IPR036055">
    <property type="entry name" value="LDL_receptor-like_sf"/>
</dbReference>
<dbReference type="InterPro" id="IPR023415">
    <property type="entry name" value="LDLR_class-A_CS"/>
</dbReference>
<evidence type="ECO:0000259" key="12">
    <source>
        <dbReference type="PROSITE" id="PS50986"/>
    </source>
</evidence>
<dbReference type="InterPro" id="IPR013980">
    <property type="entry name" value="MANSC_dom"/>
</dbReference>
<keyword evidence="3" id="KW-0732">Signal</keyword>
<keyword evidence="4 10" id="KW-1133">Transmembrane helix</keyword>
<dbReference type="PROSITE" id="PS01209">
    <property type="entry name" value="LDLRA_1"/>
    <property type="match status" value="1"/>
</dbReference>
<gene>
    <name evidence="13" type="ORF">MELIAE_LOCUS6431</name>
</gene>
<evidence type="ECO:0000256" key="5">
    <source>
        <dbReference type="ARBA" id="ARBA00023136"/>
    </source>
</evidence>
<dbReference type="EMBL" id="OV121135">
    <property type="protein sequence ID" value="CAH0554977.1"/>
    <property type="molecule type" value="Genomic_DNA"/>
</dbReference>
<feature type="domain" description="MANSC" evidence="12">
    <location>
        <begin position="62"/>
        <end position="139"/>
    </location>
</feature>
<evidence type="ECO:0000256" key="10">
    <source>
        <dbReference type="SAM" id="Phobius"/>
    </source>
</evidence>
<comment type="subcellular location">
    <subcellularLocation>
        <location evidence="1">Membrane</location>
        <topology evidence="1">Single-pass type I membrane protein</topology>
    </subcellularLocation>
</comment>
<dbReference type="SMART" id="SM00765">
    <property type="entry name" value="MANEC"/>
    <property type="match status" value="1"/>
</dbReference>
<evidence type="ECO:0008006" key="15">
    <source>
        <dbReference type="Google" id="ProtNLM"/>
    </source>
</evidence>
<feature type="region of interest" description="Disordered" evidence="9">
    <location>
        <begin position="419"/>
        <end position="443"/>
    </location>
</feature>
<organism evidence="13 14">
    <name type="scientific">Brassicogethes aeneus</name>
    <name type="common">Rape pollen beetle</name>
    <name type="synonym">Meligethes aeneus</name>
    <dbReference type="NCBI Taxonomy" id="1431903"/>
    <lineage>
        <taxon>Eukaryota</taxon>
        <taxon>Metazoa</taxon>
        <taxon>Ecdysozoa</taxon>
        <taxon>Arthropoda</taxon>
        <taxon>Hexapoda</taxon>
        <taxon>Insecta</taxon>
        <taxon>Pterygota</taxon>
        <taxon>Neoptera</taxon>
        <taxon>Endopterygota</taxon>
        <taxon>Coleoptera</taxon>
        <taxon>Polyphaga</taxon>
        <taxon>Cucujiformia</taxon>
        <taxon>Nitidulidae</taxon>
        <taxon>Meligethinae</taxon>
        <taxon>Brassicogethes</taxon>
    </lineage>
</organism>
<dbReference type="PANTHER" id="PTHR46876">
    <property type="entry name" value="LOW-DENSITY LIPOPROTEIN RECEPTOR-RELATED PROTEIN 11"/>
    <property type="match status" value="1"/>
</dbReference>
<proteinExistence type="predicted"/>
<keyword evidence="7" id="KW-0325">Glycoprotein</keyword>
<dbReference type="Pfam" id="PF07502">
    <property type="entry name" value="MANEC"/>
    <property type="match status" value="1"/>
</dbReference>
<dbReference type="GO" id="GO:0016020">
    <property type="term" value="C:membrane"/>
    <property type="evidence" value="ECO:0007669"/>
    <property type="project" value="UniProtKB-SubCell"/>
</dbReference>
<dbReference type="PROSITE" id="PS50068">
    <property type="entry name" value="LDLRA_2"/>
    <property type="match status" value="1"/>
</dbReference>
<evidence type="ECO:0000256" key="8">
    <source>
        <dbReference type="PROSITE-ProRule" id="PRU00124"/>
    </source>
</evidence>
<evidence type="ECO:0000313" key="14">
    <source>
        <dbReference type="Proteomes" id="UP001154078"/>
    </source>
</evidence>
<dbReference type="PROSITE" id="PS50986">
    <property type="entry name" value="MANSC"/>
    <property type="match status" value="1"/>
</dbReference>
<dbReference type="SUPFAM" id="SSF57424">
    <property type="entry name" value="LDL receptor-like module"/>
    <property type="match status" value="1"/>
</dbReference>
<evidence type="ECO:0000256" key="9">
    <source>
        <dbReference type="SAM" id="MobiDB-lite"/>
    </source>
</evidence>
<dbReference type="CDD" id="cd00112">
    <property type="entry name" value="LDLa"/>
    <property type="match status" value="1"/>
</dbReference>
<evidence type="ECO:0000259" key="11">
    <source>
        <dbReference type="PROSITE" id="PS50948"/>
    </source>
</evidence>
<sequence>MFQLFNVWYYKQFLYKFSTKMFSNLFGCVFFLIFLDYSGSNSVKRDKRGDIELQTCLDNFNVHKDKIIRTQDSQNMGAKYLSEMDLGSREECLRLCCETVNCDVFVFEEKNSGSCYLFHCGPPEDFKCKFTHHVNYSSAILAVSRHTPDLENQIKLTKHEQDLSKLRKSDPDEIVKQPSREIIRSTSSTTTTIAYGGKEVLPPVINQKAKTSEDNDHPPRKCSRFQFECRSTRECIAIYNACDGVPQCADGSDEAPELECPPADPVLVMTVSSVQSPGPAPAVQPLPKIPPGPPPQTAQVHYQNNENIQPKPRINPPIANQQDLMYHPQVISPEEHLPNVQNRPEQQDFLSPINDPMNVNSRNHYNNMKPQQYVPQNQPWITPQLSSQYIPYDQNVVDPKGPSRLQAVQAGSIFNHKESGIQVNDPVGGRVMDTSDGASQRQQQYIPGDNEQLRPNYGQKTQNYYESENYRNPIQQDNWPVIVPYNNAQQYQPVNNIQDNNLIQKQPSNVYYSSVNGLDANKKEKVNPKHVQDQMAHDLKHSKDNMEHDGTTVTEKKIKIEKHVTTKHVHEKFPDVISYKIADSMDLQDGAAAVPRGAVLSLTMGLIVTCLLAILIGCRLKVVRRRMRRGGKSYAHDADYLVNGMYL</sequence>